<organism evidence="2">
    <name type="scientific">marine sediment metagenome</name>
    <dbReference type="NCBI Taxonomy" id="412755"/>
    <lineage>
        <taxon>unclassified sequences</taxon>
        <taxon>metagenomes</taxon>
        <taxon>ecological metagenomes</taxon>
    </lineage>
</organism>
<comment type="caution">
    <text evidence="2">The sequence shown here is derived from an EMBL/GenBank/DDBJ whole genome shotgun (WGS) entry which is preliminary data.</text>
</comment>
<evidence type="ECO:0000313" key="2">
    <source>
        <dbReference type="EMBL" id="GAH41389.1"/>
    </source>
</evidence>
<evidence type="ECO:0000256" key="1">
    <source>
        <dbReference type="SAM" id="MobiDB-lite"/>
    </source>
</evidence>
<accession>X1GIE9</accession>
<dbReference type="EMBL" id="BARU01007109">
    <property type="protein sequence ID" value="GAH41389.1"/>
    <property type="molecule type" value="Genomic_DNA"/>
</dbReference>
<name>X1GIE9_9ZZZZ</name>
<feature type="region of interest" description="Disordered" evidence="1">
    <location>
        <begin position="1"/>
        <end position="28"/>
    </location>
</feature>
<gene>
    <name evidence="2" type="ORF">S03H2_14017</name>
</gene>
<dbReference type="AlphaFoldDB" id="X1GIE9"/>
<feature type="compositionally biased region" description="Basic and acidic residues" evidence="1">
    <location>
        <begin position="1"/>
        <end position="11"/>
    </location>
</feature>
<protein>
    <submittedName>
        <fullName evidence="2">Uncharacterized protein</fullName>
    </submittedName>
</protein>
<reference evidence="2" key="1">
    <citation type="journal article" date="2014" name="Front. Microbiol.">
        <title>High frequency of phylogenetically diverse reductive dehalogenase-homologous genes in deep subseafloor sedimentary metagenomes.</title>
        <authorList>
            <person name="Kawai M."/>
            <person name="Futagami T."/>
            <person name="Toyoda A."/>
            <person name="Takaki Y."/>
            <person name="Nishi S."/>
            <person name="Hori S."/>
            <person name="Arai W."/>
            <person name="Tsubouchi T."/>
            <person name="Morono Y."/>
            <person name="Uchiyama I."/>
            <person name="Ito T."/>
            <person name="Fujiyama A."/>
            <person name="Inagaki F."/>
            <person name="Takami H."/>
        </authorList>
    </citation>
    <scope>NUCLEOTIDE SEQUENCE</scope>
    <source>
        <strain evidence="2">Expedition CK06-06</strain>
    </source>
</reference>
<sequence>MGNKAGHESSSKKIKKKTEENDEVAIQEKENKVRELFVKMLED</sequence>
<proteinExistence type="predicted"/>
<feature type="non-terminal residue" evidence="2">
    <location>
        <position position="43"/>
    </location>
</feature>